<evidence type="ECO:0000313" key="9">
    <source>
        <dbReference type="EMBL" id="PNW82724.1"/>
    </source>
</evidence>
<evidence type="ECO:0000256" key="2">
    <source>
        <dbReference type="ARBA" id="ARBA00023015"/>
    </source>
</evidence>
<evidence type="ECO:0000256" key="7">
    <source>
        <dbReference type="SAM" id="MobiDB-lite"/>
    </source>
</evidence>
<feature type="region of interest" description="Disordered" evidence="7">
    <location>
        <begin position="315"/>
        <end position="345"/>
    </location>
</feature>
<dbReference type="ExpressionAtlas" id="A0A2K3DQA9">
    <property type="expression patterns" value="baseline"/>
</dbReference>
<dbReference type="STRING" id="3055.A0A2K3DQA9"/>
<dbReference type="RefSeq" id="XP_001695529.2">
    <property type="nucleotide sequence ID" value="XM_001695477.2"/>
</dbReference>
<feature type="compositionally biased region" description="Acidic residues" evidence="7">
    <location>
        <begin position="691"/>
        <end position="715"/>
    </location>
</feature>
<feature type="compositionally biased region" description="Low complexity" evidence="7">
    <location>
        <begin position="866"/>
        <end position="884"/>
    </location>
</feature>
<feature type="region of interest" description="Disordered" evidence="7">
    <location>
        <begin position="853"/>
        <end position="938"/>
    </location>
</feature>
<dbReference type="PANTHER" id="PTHR46373">
    <property type="entry name" value="PROTEIN RKD4"/>
    <property type="match status" value="1"/>
</dbReference>
<dbReference type="InterPro" id="IPR003035">
    <property type="entry name" value="RWP-RK_dom"/>
</dbReference>
<evidence type="ECO:0000256" key="6">
    <source>
        <dbReference type="ARBA" id="ARBA00023242"/>
    </source>
</evidence>
<feature type="compositionally biased region" description="Polar residues" evidence="7">
    <location>
        <begin position="476"/>
        <end position="495"/>
    </location>
</feature>
<feature type="compositionally biased region" description="Pro residues" evidence="7">
    <location>
        <begin position="318"/>
        <end position="327"/>
    </location>
</feature>
<dbReference type="KEGG" id="cre:CHLRE_06g291500v5"/>
<feature type="compositionally biased region" description="Pro residues" evidence="7">
    <location>
        <begin position="514"/>
        <end position="533"/>
    </location>
</feature>
<evidence type="ECO:0000313" key="10">
    <source>
        <dbReference type="Proteomes" id="UP000006906"/>
    </source>
</evidence>
<keyword evidence="6" id="KW-0539">Nucleus</keyword>
<feature type="compositionally biased region" description="Polar residues" evidence="7">
    <location>
        <begin position="329"/>
        <end position="345"/>
    </location>
</feature>
<feature type="domain" description="RWP-RK" evidence="8">
    <location>
        <begin position="715"/>
        <end position="793"/>
    </location>
</feature>
<accession>A0A2K3DQA9</accession>
<feature type="compositionally biased region" description="Low complexity" evidence="7">
    <location>
        <begin position="504"/>
        <end position="513"/>
    </location>
</feature>
<sequence length="938" mass="96119">MASPGMEAPSVDDLIRRSQCLNADDGDRELLELGANPDLLLTSQPDVWMAADRGGGDGGDSYDADPAHQALRHLPTAVAAQPAGSGQVMAFSASPASAAVGAAATIDALLRSPCGIANMPAAHASDWLSAPAVFGNAVLDSAIPTPAQVLTAAAAAGRGGDAAACGGNMAAMRLDQQLLAELPCISGPAALPSFWGGRTGMTTVSAAMETSRGGLLLSGTAAAGGAFSSSATHGRPSSSAMLLQPPLLAQPTCMPQLPAQTGGALLFRPPQPQPQSGSCTDAVQLAKEWRSGYDEFLMSEGGPAGDFLDWGGGCGAAMPPPPPPPLQPYSGSNYSSAGSQQLQQSPWSTGGALQAVAAGNNSLTLLHTVGGRLAHMQQGRQRQGPAQTLSASGAVAAPGFTSGVIGQAFCTSANATATATAVAERLRTRKQKHAQAPMVGSSPRVLDLLEPEPAGVGASGTYVLGPDGEPPREYQRSLQQPASASQLPRLSQPASPLQLRRLQHPQPAQSSQPLPLPLPQSAPLLQLPPPLRPPEPKEPAAWRQQAPAAPAAAEVGPAGTGDVHVVVKLDVPVATAVSQQAYTGVGAAQLRLVEAMDVQQEEQEKVEEAEEDPEPGAEKMAAPAGAAKGADSGAKSWSSRQGPRAAVGHKAAQAREKARAAVGWPLEEAAGVSMGCSSGGGGGNAPRASPEQDDEDDGCCDTGAADDDDDDDDDGPAGNGRDGRVITVDDLRHYYEVPIKEAARRLGYSVSCLKNICRRLGVPNWPSRKLLTLQKMRGALLGADAAANGIRAGGAGAASGQEAAEARLERERLLERLALNIADIYADPHTPMYPEFMRVRQLQYKSRANARLARRSCSGRAGGGSISSSKAADSSRSGSKAADGSGSGTEGGGRGEESRGRAAGGVAKRRARRDRSLRGICEDTKEGSEVMEGSQDME</sequence>
<keyword evidence="4" id="KW-0238">DNA-binding</keyword>
<gene>
    <name evidence="9" type="ORF">CHLRE_06g291500v5</name>
</gene>
<feature type="region of interest" description="Disordered" evidence="7">
    <location>
        <begin position="599"/>
        <end position="653"/>
    </location>
</feature>
<dbReference type="OrthoDB" id="6270329at2759"/>
<keyword evidence="10" id="KW-1185">Reference proteome</keyword>
<comment type="function">
    <text evidence="1">Putative transcription factor.</text>
</comment>
<dbReference type="EMBL" id="CM008967">
    <property type="protein sequence ID" value="PNW82724.1"/>
    <property type="molecule type" value="Genomic_DNA"/>
</dbReference>
<feature type="compositionally biased region" description="Low complexity" evidence="7">
    <location>
        <begin position="541"/>
        <end position="557"/>
    </location>
</feature>
<protein>
    <recommendedName>
        <fullName evidence="8">RWP-RK domain-containing protein</fullName>
    </recommendedName>
</protein>
<name>A0A2K3DQA9_CHLRE</name>
<dbReference type="GeneID" id="5721097"/>
<feature type="compositionally biased region" description="Acidic residues" evidence="7">
    <location>
        <begin position="599"/>
        <end position="615"/>
    </location>
</feature>
<feature type="region of interest" description="Disordered" evidence="7">
    <location>
        <begin position="450"/>
        <end position="557"/>
    </location>
</feature>
<feature type="compositionally biased region" description="Basic and acidic residues" evidence="7">
    <location>
        <begin position="914"/>
        <end position="928"/>
    </location>
</feature>
<dbReference type="InParanoid" id="A0A2K3DQA9"/>
<keyword evidence="2" id="KW-0805">Transcription regulation</keyword>
<dbReference type="PANTHER" id="PTHR46373:SF2">
    <property type="entry name" value="RWP-RK DOMAIN-CONTAINING PROTEIN"/>
    <property type="match status" value="1"/>
</dbReference>
<evidence type="ECO:0000256" key="5">
    <source>
        <dbReference type="ARBA" id="ARBA00023163"/>
    </source>
</evidence>
<evidence type="ECO:0000256" key="3">
    <source>
        <dbReference type="ARBA" id="ARBA00023054"/>
    </source>
</evidence>
<evidence type="ECO:0000256" key="4">
    <source>
        <dbReference type="ARBA" id="ARBA00023125"/>
    </source>
</evidence>
<dbReference type="AlphaFoldDB" id="A0A2K3DQA9"/>
<reference evidence="9 10" key="1">
    <citation type="journal article" date="2007" name="Science">
        <title>The Chlamydomonas genome reveals the evolution of key animal and plant functions.</title>
        <authorList>
            <person name="Merchant S.S."/>
            <person name="Prochnik S.E."/>
            <person name="Vallon O."/>
            <person name="Harris E.H."/>
            <person name="Karpowicz S.J."/>
            <person name="Witman G.B."/>
            <person name="Terry A."/>
            <person name="Salamov A."/>
            <person name="Fritz-Laylin L.K."/>
            <person name="Marechal-Drouard L."/>
            <person name="Marshall W.F."/>
            <person name="Qu L.H."/>
            <person name="Nelson D.R."/>
            <person name="Sanderfoot A.A."/>
            <person name="Spalding M.H."/>
            <person name="Kapitonov V.V."/>
            <person name="Ren Q."/>
            <person name="Ferris P."/>
            <person name="Lindquist E."/>
            <person name="Shapiro H."/>
            <person name="Lucas S.M."/>
            <person name="Grimwood J."/>
            <person name="Schmutz J."/>
            <person name="Cardol P."/>
            <person name="Cerutti H."/>
            <person name="Chanfreau G."/>
            <person name="Chen C.L."/>
            <person name="Cognat V."/>
            <person name="Croft M.T."/>
            <person name="Dent R."/>
            <person name="Dutcher S."/>
            <person name="Fernandez E."/>
            <person name="Fukuzawa H."/>
            <person name="Gonzalez-Ballester D."/>
            <person name="Gonzalez-Halphen D."/>
            <person name="Hallmann A."/>
            <person name="Hanikenne M."/>
            <person name="Hippler M."/>
            <person name="Inwood W."/>
            <person name="Jabbari K."/>
            <person name="Kalanon M."/>
            <person name="Kuras R."/>
            <person name="Lefebvre P.A."/>
            <person name="Lemaire S.D."/>
            <person name="Lobanov A.V."/>
            <person name="Lohr M."/>
            <person name="Manuell A."/>
            <person name="Meier I."/>
            <person name="Mets L."/>
            <person name="Mittag M."/>
            <person name="Mittelmeier T."/>
            <person name="Moroney J.V."/>
            <person name="Moseley J."/>
            <person name="Napoli C."/>
            <person name="Nedelcu A.M."/>
            <person name="Niyogi K."/>
            <person name="Novoselov S.V."/>
            <person name="Paulsen I.T."/>
            <person name="Pazour G."/>
            <person name="Purton S."/>
            <person name="Ral J.P."/>
            <person name="Riano-Pachon D.M."/>
            <person name="Riekhof W."/>
            <person name="Rymarquis L."/>
            <person name="Schroda M."/>
            <person name="Stern D."/>
            <person name="Umen J."/>
            <person name="Willows R."/>
            <person name="Wilson N."/>
            <person name="Zimmer S.L."/>
            <person name="Allmer J."/>
            <person name="Balk J."/>
            <person name="Bisova K."/>
            <person name="Chen C.J."/>
            <person name="Elias M."/>
            <person name="Gendler K."/>
            <person name="Hauser C."/>
            <person name="Lamb M.R."/>
            <person name="Ledford H."/>
            <person name="Long J.C."/>
            <person name="Minagawa J."/>
            <person name="Page M.D."/>
            <person name="Pan J."/>
            <person name="Pootakham W."/>
            <person name="Roje S."/>
            <person name="Rose A."/>
            <person name="Stahlberg E."/>
            <person name="Terauchi A.M."/>
            <person name="Yang P."/>
            <person name="Ball S."/>
            <person name="Bowler C."/>
            <person name="Dieckmann C.L."/>
            <person name="Gladyshev V.N."/>
            <person name="Green P."/>
            <person name="Jorgensen R."/>
            <person name="Mayfield S."/>
            <person name="Mueller-Roeber B."/>
            <person name="Rajamani S."/>
            <person name="Sayre R.T."/>
            <person name="Brokstein P."/>
            <person name="Dubchak I."/>
            <person name="Goodstein D."/>
            <person name="Hornick L."/>
            <person name="Huang Y.W."/>
            <person name="Jhaveri J."/>
            <person name="Luo Y."/>
            <person name="Martinez D."/>
            <person name="Ngau W.C."/>
            <person name="Otillar B."/>
            <person name="Poliakov A."/>
            <person name="Porter A."/>
            <person name="Szajkowski L."/>
            <person name="Werner G."/>
            <person name="Zhou K."/>
            <person name="Grigoriev I.V."/>
            <person name="Rokhsar D.S."/>
            <person name="Grossman A.R."/>
        </authorList>
    </citation>
    <scope>NUCLEOTIDE SEQUENCE [LARGE SCALE GENOMIC DNA]</scope>
    <source>
        <strain evidence="10">CC-503</strain>
    </source>
</reference>
<organism evidence="9 10">
    <name type="scientific">Chlamydomonas reinhardtii</name>
    <name type="common">Chlamydomonas smithii</name>
    <dbReference type="NCBI Taxonomy" id="3055"/>
    <lineage>
        <taxon>Eukaryota</taxon>
        <taxon>Viridiplantae</taxon>
        <taxon>Chlorophyta</taxon>
        <taxon>core chlorophytes</taxon>
        <taxon>Chlorophyceae</taxon>
        <taxon>CS clade</taxon>
        <taxon>Chlamydomonadales</taxon>
        <taxon>Chlamydomonadaceae</taxon>
        <taxon>Chlamydomonas</taxon>
    </lineage>
</organism>
<proteinExistence type="predicted"/>
<dbReference type="Proteomes" id="UP000006906">
    <property type="component" value="Chromosome 6"/>
</dbReference>
<dbReference type="PaxDb" id="3055-EDP01787"/>
<dbReference type="PROSITE" id="PS51519">
    <property type="entry name" value="RWP_RK"/>
    <property type="match status" value="1"/>
</dbReference>
<feature type="region of interest" description="Disordered" evidence="7">
    <location>
        <begin position="677"/>
        <end position="724"/>
    </location>
</feature>
<dbReference type="InterPro" id="IPR044607">
    <property type="entry name" value="RKD-like"/>
</dbReference>
<evidence type="ECO:0000259" key="8">
    <source>
        <dbReference type="PROSITE" id="PS51519"/>
    </source>
</evidence>
<dbReference type="Pfam" id="PF02042">
    <property type="entry name" value="RWP-RK"/>
    <property type="match status" value="1"/>
</dbReference>
<dbReference type="Gramene" id="PNW82724">
    <property type="protein sequence ID" value="PNW82724"/>
    <property type="gene ID" value="CHLRE_06g291500v5"/>
</dbReference>
<keyword evidence="3" id="KW-0175">Coiled coil</keyword>
<keyword evidence="5" id="KW-0804">Transcription</keyword>
<feature type="compositionally biased region" description="Low complexity" evidence="7">
    <location>
        <begin position="618"/>
        <end position="639"/>
    </location>
</feature>
<dbReference type="GO" id="GO:0003700">
    <property type="term" value="F:DNA-binding transcription factor activity"/>
    <property type="evidence" value="ECO:0007669"/>
    <property type="project" value="InterPro"/>
</dbReference>
<dbReference type="GO" id="GO:0003677">
    <property type="term" value="F:DNA binding"/>
    <property type="evidence" value="ECO:0007669"/>
    <property type="project" value="UniProtKB-KW"/>
</dbReference>
<evidence type="ECO:0000256" key="1">
    <source>
        <dbReference type="ARBA" id="ARBA00004049"/>
    </source>
</evidence>